<dbReference type="SUPFAM" id="SSF52540">
    <property type="entry name" value="P-loop containing nucleoside triphosphate hydrolases"/>
    <property type="match status" value="1"/>
</dbReference>
<evidence type="ECO:0000256" key="4">
    <source>
        <dbReference type="ARBA" id="ARBA00022840"/>
    </source>
</evidence>
<evidence type="ECO:0000256" key="3">
    <source>
        <dbReference type="ARBA" id="ARBA00022741"/>
    </source>
</evidence>
<keyword evidence="4 7" id="KW-0067">ATP-binding</keyword>
<evidence type="ECO:0000313" key="8">
    <source>
        <dbReference type="Proteomes" id="UP000516230"/>
    </source>
</evidence>
<dbReference type="Pfam" id="PF00005">
    <property type="entry name" value="ABC_tran"/>
    <property type="match status" value="1"/>
</dbReference>
<dbReference type="InterPro" id="IPR003439">
    <property type="entry name" value="ABC_transporter-like_ATP-bd"/>
</dbReference>
<protein>
    <submittedName>
        <fullName evidence="7">ATP-binding cassette domain-containing protein</fullName>
    </submittedName>
</protein>
<keyword evidence="5" id="KW-0046">Antibiotic resistance</keyword>
<keyword evidence="8" id="KW-1185">Reference proteome</keyword>
<evidence type="ECO:0000313" key="7">
    <source>
        <dbReference type="EMBL" id="QNP66742.1"/>
    </source>
</evidence>
<dbReference type="SMART" id="SM00382">
    <property type="entry name" value="AAA"/>
    <property type="match status" value="1"/>
</dbReference>
<dbReference type="PROSITE" id="PS50893">
    <property type="entry name" value="ABC_TRANSPORTER_2"/>
    <property type="match status" value="1"/>
</dbReference>
<gene>
    <name evidence="7" type="ORF">IAG43_30015</name>
</gene>
<keyword evidence="2" id="KW-0813">Transport</keyword>
<dbReference type="InterPro" id="IPR003593">
    <property type="entry name" value="AAA+_ATPase"/>
</dbReference>
<dbReference type="PANTHER" id="PTHR42711:SF1">
    <property type="entry name" value="ABC-TRANSPORT PROTEIN, ATP-BINDING COMPONENT"/>
    <property type="match status" value="1"/>
</dbReference>
<dbReference type="Proteomes" id="UP000516230">
    <property type="component" value="Chromosome"/>
</dbReference>
<sequence length="323" mass="36152">MPVIEVADLVKEFSRPTRQEGAFAGLRTLLTREQTVKRAVDGVSFEVGQGEMVGYLGPNGAGKSTTIKMLTGILVPTSGTVTVAGATPWRDRSRNARRIGVVFGQRSQLWWDLPLRDSLWLISRLYDVPEKRFREKQRQFSEVLGLGPFLDTPVRQLSLGQRMRGDLAAAMLYDPDILYLDEPTVGLDVIAKERIRTFVGELNRASGTTVVLTTHDLDDVEELCDRIILIDHGKVAYDGAVDELKTRYAPHRELVVQTDRLESVDGAEVVRREGGKVWLRFDPARTPPADLVAAVLREHRVTDLSIVEPELESVIHRIYADRG</sequence>
<accession>A0A7H0I1S6</accession>
<dbReference type="GO" id="GO:0005886">
    <property type="term" value="C:plasma membrane"/>
    <property type="evidence" value="ECO:0007669"/>
    <property type="project" value="UniProtKB-SubCell"/>
</dbReference>
<dbReference type="InterPro" id="IPR050763">
    <property type="entry name" value="ABC_transporter_ATP-binding"/>
</dbReference>
<dbReference type="GO" id="GO:0005524">
    <property type="term" value="F:ATP binding"/>
    <property type="evidence" value="ECO:0007669"/>
    <property type="project" value="UniProtKB-KW"/>
</dbReference>
<proteinExistence type="predicted"/>
<dbReference type="GO" id="GO:0016887">
    <property type="term" value="F:ATP hydrolysis activity"/>
    <property type="evidence" value="ECO:0007669"/>
    <property type="project" value="InterPro"/>
</dbReference>
<dbReference type="EMBL" id="CP060825">
    <property type="protein sequence ID" value="QNP66742.1"/>
    <property type="molecule type" value="Genomic_DNA"/>
</dbReference>
<feature type="domain" description="ABC transporter" evidence="6">
    <location>
        <begin position="4"/>
        <end position="257"/>
    </location>
</feature>
<dbReference type="KEGG" id="sgj:IAG43_30015"/>
<organism evidence="7 8">
    <name type="scientific">Streptomyces genisteinicus</name>
    <dbReference type="NCBI Taxonomy" id="2768068"/>
    <lineage>
        <taxon>Bacteria</taxon>
        <taxon>Bacillati</taxon>
        <taxon>Actinomycetota</taxon>
        <taxon>Actinomycetes</taxon>
        <taxon>Kitasatosporales</taxon>
        <taxon>Streptomycetaceae</taxon>
        <taxon>Streptomyces</taxon>
    </lineage>
</organism>
<evidence type="ECO:0000256" key="2">
    <source>
        <dbReference type="ARBA" id="ARBA00022448"/>
    </source>
</evidence>
<evidence type="ECO:0000256" key="5">
    <source>
        <dbReference type="ARBA" id="ARBA00023251"/>
    </source>
</evidence>
<reference evidence="7 8" key="1">
    <citation type="submission" date="2020-08" db="EMBL/GenBank/DDBJ databases">
        <title>A novel species.</title>
        <authorList>
            <person name="Gao J."/>
        </authorList>
    </citation>
    <scope>NUCLEOTIDE SEQUENCE [LARGE SCALE GENOMIC DNA]</scope>
    <source>
        <strain evidence="7 8">CRPJ-33</strain>
    </source>
</reference>
<evidence type="ECO:0000259" key="6">
    <source>
        <dbReference type="PROSITE" id="PS50893"/>
    </source>
</evidence>
<dbReference type="Gene3D" id="3.40.50.300">
    <property type="entry name" value="P-loop containing nucleotide triphosphate hydrolases"/>
    <property type="match status" value="1"/>
</dbReference>
<dbReference type="GO" id="GO:0046677">
    <property type="term" value="P:response to antibiotic"/>
    <property type="evidence" value="ECO:0007669"/>
    <property type="project" value="UniProtKB-KW"/>
</dbReference>
<keyword evidence="3" id="KW-0547">Nucleotide-binding</keyword>
<comment type="subcellular location">
    <subcellularLocation>
        <location evidence="1">Cell membrane</location>
        <topology evidence="1">Peripheral membrane protein</topology>
    </subcellularLocation>
</comment>
<dbReference type="InterPro" id="IPR027417">
    <property type="entry name" value="P-loop_NTPase"/>
</dbReference>
<dbReference type="PANTHER" id="PTHR42711">
    <property type="entry name" value="ABC TRANSPORTER ATP-BINDING PROTEIN"/>
    <property type="match status" value="1"/>
</dbReference>
<name>A0A7H0I1S6_9ACTN</name>
<dbReference type="RefSeq" id="WP_187743798.1">
    <property type="nucleotide sequence ID" value="NZ_CP060825.1"/>
</dbReference>
<evidence type="ECO:0000256" key="1">
    <source>
        <dbReference type="ARBA" id="ARBA00004202"/>
    </source>
</evidence>
<dbReference type="AlphaFoldDB" id="A0A7H0I1S6"/>